<sequence length="398" mass="45189">MSGVVIEPGSPEWHRIITSSKVAAILGVSRWESPYRLWHRMKGLVDPEPPKDIFDVGHDFEPAMAAMWKRRNPGWQLSPGEVQIVADAKFGYPAAATLDRRGRRGRARRVVEFKTARRLEDWGDFGTDQAPADYVAQVLALMAFTGYTKHPAHLMVLGPYFEAHTYVIEYDEQVVAMMHKRCSEFWHSLKGSEPPDLDDSVPTYECVRKLHPEINPGETVQVDPDDALALLRASALGKSMETRLRGMKTRLLDQMGNAQYACVGELRIADRRQHAKGSVALNLSVKKPARTGGTDRMTTAHAPRPGRPGQHRTRHRRRPNRFHRNPGRRAAADRNRGRHRRRPAGVLPPLPAHRPGPVRPPDLHDRPRNRRQRPSATRQRQHPYREAAGDEVHDPDRN</sequence>
<dbReference type="InterPro" id="IPR011604">
    <property type="entry name" value="PDDEXK-like_dom_sf"/>
</dbReference>
<name>A0ABN6AZ33_9MYCO</name>
<proteinExistence type="predicted"/>
<evidence type="ECO:0000313" key="3">
    <source>
        <dbReference type="EMBL" id="BBZ09823.1"/>
    </source>
</evidence>
<accession>A0ABN6AZ33</accession>
<feature type="domain" description="YqaJ viral recombinase" evidence="2">
    <location>
        <begin position="16"/>
        <end position="147"/>
    </location>
</feature>
<reference evidence="3 4" key="1">
    <citation type="journal article" date="2019" name="Emerg. Microbes Infect.">
        <title>Comprehensive subspecies identification of 175 nontuberculous mycobacteria species based on 7547 genomic profiles.</title>
        <authorList>
            <person name="Matsumoto Y."/>
            <person name="Kinjo T."/>
            <person name="Motooka D."/>
            <person name="Nabeya D."/>
            <person name="Jung N."/>
            <person name="Uechi K."/>
            <person name="Horii T."/>
            <person name="Iida T."/>
            <person name="Fujita J."/>
            <person name="Nakamura S."/>
        </authorList>
    </citation>
    <scope>NUCLEOTIDE SEQUENCE [LARGE SCALE GENOMIC DNA]</scope>
    <source>
        <strain evidence="3 4">JCM 12687</strain>
    </source>
</reference>
<dbReference type="InterPro" id="IPR011335">
    <property type="entry name" value="Restrct_endonuc-II-like"/>
</dbReference>
<feature type="compositionally biased region" description="Pro residues" evidence="1">
    <location>
        <begin position="346"/>
        <end position="360"/>
    </location>
</feature>
<evidence type="ECO:0000259" key="2">
    <source>
        <dbReference type="Pfam" id="PF09588"/>
    </source>
</evidence>
<feature type="compositionally biased region" description="Basic and acidic residues" evidence="1">
    <location>
        <begin position="383"/>
        <end position="398"/>
    </location>
</feature>
<keyword evidence="4" id="KW-1185">Reference proteome</keyword>
<evidence type="ECO:0000313" key="4">
    <source>
        <dbReference type="Proteomes" id="UP000467379"/>
    </source>
</evidence>
<dbReference type="Gene3D" id="3.90.320.10">
    <property type="match status" value="1"/>
</dbReference>
<organism evidence="3 4">
    <name type="scientific">Mycobacterium branderi</name>
    <dbReference type="NCBI Taxonomy" id="43348"/>
    <lineage>
        <taxon>Bacteria</taxon>
        <taxon>Bacillati</taxon>
        <taxon>Actinomycetota</taxon>
        <taxon>Actinomycetes</taxon>
        <taxon>Mycobacteriales</taxon>
        <taxon>Mycobacteriaceae</taxon>
        <taxon>Mycobacterium</taxon>
    </lineage>
</organism>
<dbReference type="SUPFAM" id="SSF52980">
    <property type="entry name" value="Restriction endonuclease-like"/>
    <property type="match status" value="1"/>
</dbReference>
<protein>
    <recommendedName>
        <fullName evidence="2">YqaJ viral recombinase domain-containing protein</fullName>
    </recommendedName>
</protein>
<dbReference type="Proteomes" id="UP000467379">
    <property type="component" value="Chromosome"/>
</dbReference>
<dbReference type="EMBL" id="AP022606">
    <property type="protein sequence ID" value="BBZ09823.1"/>
    <property type="molecule type" value="Genomic_DNA"/>
</dbReference>
<dbReference type="Pfam" id="PF09588">
    <property type="entry name" value="YqaJ"/>
    <property type="match status" value="1"/>
</dbReference>
<evidence type="ECO:0000256" key="1">
    <source>
        <dbReference type="SAM" id="MobiDB-lite"/>
    </source>
</evidence>
<feature type="compositionally biased region" description="Basic residues" evidence="1">
    <location>
        <begin position="309"/>
        <end position="327"/>
    </location>
</feature>
<dbReference type="InterPro" id="IPR019080">
    <property type="entry name" value="YqaJ_viral_recombinase"/>
</dbReference>
<gene>
    <name evidence="3" type="ORF">MBRA_00180</name>
</gene>
<feature type="region of interest" description="Disordered" evidence="1">
    <location>
        <begin position="279"/>
        <end position="398"/>
    </location>
</feature>